<evidence type="ECO:0000313" key="2">
    <source>
        <dbReference type="Proteomes" id="UP000644020"/>
    </source>
</evidence>
<accession>A0A918W6A4</accession>
<comment type="caution">
    <text evidence="1">The sequence shown here is derived from an EMBL/GenBank/DDBJ whole genome shotgun (WGS) entry which is preliminary data.</text>
</comment>
<reference evidence="1" key="2">
    <citation type="submission" date="2020-09" db="EMBL/GenBank/DDBJ databases">
        <authorList>
            <person name="Sun Q."/>
            <person name="Ohkuma M."/>
        </authorList>
    </citation>
    <scope>NUCLEOTIDE SEQUENCE</scope>
    <source>
        <strain evidence="1">JCM 4518</strain>
    </source>
</reference>
<evidence type="ECO:0008006" key="3">
    <source>
        <dbReference type="Google" id="ProtNLM"/>
    </source>
</evidence>
<proteinExistence type="predicted"/>
<evidence type="ECO:0000313" key="1">
    <source>
        <dbReference type="EMBL" id="GHA77309.1"/>
    </source>
</evidence>
<keyword evidence="2" id="KW-1185">Reference proteome</keyword>
<reference evidence="1" key="1">
    <citation type="journal article" date="2014" name="Int. J. Syst. Evol. Microbiol.">
        <title>Complete genome sequence of Corynebacterium casei LMG S-19264T (=DSM 44701T), isolated from a smear-ripened cheese.</title>
        <authorList>
            <consortium name="US DOE Joint Genome Institute (JGI-PGF)"/>
            <person name="Walter F."/>
            <person name="Albersmeier A."/>
            <person name="Kalinowski J."/>
            <person name="Ruckert C."/>
        </authorList>
    </citation>
    <scope>NUCLEOTIDE SEQUENCE</scope>
    <source>
        <strain evidence="1">JCM 4518</strain>
    </source>
</reference>
<organism evidence="1 2">
    <name type="scientific">Streptomyces termitum</name>
    <dbReference type="NCBI Taxonomy" id="67368"/>
    <lineage>
        <taxon>Bacteria</taxon>
        <taxon>Bacillati</taxon>
        <taxon>Actinomycetota</taxon>
        <taxon>Actinomycetes</taxon>
        <taxon>Kitasatosporales</taxon>
        <taxon>Streptomycetaceae</taxon>
        <taxon>Streptomyces</taxon>
    </lineage>
</organism>
<dbReference type="RefSeq" id="WP_189976249.1">
    <property type="nucleotide sequence ID" value="NZ_BMUL01000004.1"/>
</dbReference>
<dbReference type="Proteomes" id="UP000644020">
    <property type="component" value="Unassembled WGS sequence"/>
</dbReference>
<protein>
    <recommendedName>
        <fullName evidence="3">Zinc-ribbon domain-containing protein</fullName>
    </recommendedName>
</protein>
<gene>
    <name evidence="1" type="ORF">GCM10010305_20250</name>
</gene>
<dbReference type="AlphaFoldDB" id="A0A918W6A4"/>
<name>A0A918W6A4_9ACTN</name>
<sequence length="194" mass="20417">MSRRIDPDAAAAVMRAAGLEPLEPYPGWSAAWACRCLKSAHRIAPTYGSVRSGATSGCRRCGRAAAAARKLAAGSERAEADMRGAGFQPLEPYPGAAARWRCRHLACGRVVHPRLFSVRAGSGCLACAGRAPVDAAVAEAELRAAGMLPLVPFPGRVRTPWPSRCTRCGRTGAPSLNNIRRGQGACVPCAWPAR</sequence>
<dbReference type="EMBL" id="BMUL01000004">
    <property type="protein sequence ID" value="GHA77309.1"/>
    <property type="molecule type" value="Genomic_DNA"/>
</dbReference>